<evidence type="ECO:0000313" key="3">
    <source>
        <dbReference type="Proteomes" id="UP000548326"/>
    </source>
</evidence>
<sequence>MLQTFLKNNLITLTDDQQLEKLKKSSQELVKRIKKEKSRIYSFALAGIDPNIPAYNNEIAEVKEIFEKTWPTYAAITRDTPIPFIRAVILNALVELAADMAIANLIYLSTKDVVKHLKFSPVEEVTIKAFLSDIAQKITNAAHEKFRIRHAINNTLINTEGVKRPIVDEAVTKKVLEGDYGDGTLPTFIPKVVKSYTAAINKAHLDTQNNLEMVSGSINALGLKTELIWWKTTAYSPILKSPYDVIASPVLEIALAADFATFVPAIFPESVDYFLSATAEDIAGNDEVTLTAFLNSLNSDADALSGILKEQSNAEGRISLLDFVSGLVYKKYELKVGILRRVTMLFRGKRSMYLAGGRVQQMLFQH</sequence>
<dbReference type="InterPro" id="IPR045523">
    <property type="entry name" value="GASH"/>
</dbReference>
<reference evidence="2 3" key="1">
    <citation type="submission" date="2020-08" db="EMBL/GenBank/DDBJ databases">
        <title>Genomic Encyclopedia of Type Strains, Phase IV (KMG-V): Genome sequencing to study the core and pangenomes of soil and plant-associated prokaryotes.</title>
        <authorList>
            <person name="Whitman W."/>
        </authorList>
    </citation>
    <scope>NUCLEOTIDE SEQUENCE [LARGE SCALE GENOMIC DNA]</scope>
    <source>
        <strain evidence="2 3">MP601</strain>
    </source>
</reference>
<dbReference type="AlphaFoldDB" id="A0A841JL38"/>
<evidence type="ECO:0000313" key="2">
    <source>
        <dbReference type="EMBL" id="MBB6131730.1"/>
    </source>
</evidence>
<name>A0A841JL38_9SPHI</name>
<proteinExistence type="predicted"/>
<feature type="non-terminal residue" evidence="2">
    <location>
        <position position="366"/>
    </location>
</feature>
<dbReference type="Pfam" id="PF19994">
    <property type="entry name" value="GASH"/>
    <property type="match status" value="1"/>
</dbReference>
<accession>A0A841JL38</accession>
<feature type="domain" description="GTPase-associated system helical" evidence="1">
    <location>
        <begin position="2"/>
        <end position="332"/>
    </location>
</feature>
<protein>
    <recommendedName>
        <fullName evidence="1">GTPase-associated system helical domain-containing protein</fullName>
    </recommendedName>
</protein>
<organism evidence="2 3">
    <name type="scientific">Mucilaginibacter lappiensis</name>
    <dbReference type="NCBI Taxonomy" id="354630"/>
    <lineage>
        <taxon>Bacteria</taxon>
        <taxon>Pseudomonadati</taxon>
        <taxon>Bacteroidota</taxon>
        <taxon>Sphingobacteriia</taxon>
        <taxon>Sphingobacteriales</taxon>
        <taxon>Sphingobacteriaceae</taxon>
        <taxon>Mucilaginibacter</taxon>
    </lineage>
</organism>
<gene>
    <name evidence="2" type="ORF">HDF22_005881</name>
</gene>
<evidence type="ECO:0000259" key="1">
    <source>
        <dbReference type="Pfam" id="PF19994"/>
    </source>
</evidence>
<dbReference type="Proteomes" id="UP000548326">
    <property type="component" value="Unassembled WGS sequence"/>
</dbReference>
<comment type="caution">
    <text evidence="2">The sequence shown here is derived from an EMBL/GenBank/DDBJ whole genome shotgun (WGS) entry which is preliminary data.</text>
</comment>
<dbReference type="RefSeq" id="WP_183590139.1">
    <property type="nucleotide sequence ID" value="NZ_JACHCA010000029.1"/>
</dbReference>
<dbReference type="EMBL" id="JACHCA010000029">
    <property type="protein sequence ID" value="MBB6131730.1"/>
    <property type="molecule type" value="Genomic_DNA"/>
</dbReference>